<keyword evidence="6" id="KW-0119">Carbohydrate metabolism</keyword>
<comment type="catalytic activity">
    <reaction evidence="1">
        <text>Hydrolysis of terminal non-reducing alpha-L-arabinofuranoside residues in alpha-L-arabinosides.</text>
        <dbReference type="EC" id="3.2.1.55"/>
    </reaction>
</comment>
<feature type="domain" description="Alpha-L-arabinofuranosidase C-terminal" evidence="8">
    <location>
        <begin position="308"/>
        <end position="515"/>
    </location>
</feature>
<evidence type="ECO:0000256" key="3">
    <source>
        <dbReference type="ARBA" id="ARBA00011165"/>
    </source>
</evidence>
<organism evidence="9 10">
    <name type="scientific">Rubellimicrobium mesophilum DSM 19309</name>
    <dbReference type="NCBI Taxonomy" id="442562"/>
    <lineage>
        <taxon>Bacteria</taxon>
        <taxon>Pseudomonadati</taxon>
        <taxon>Pseudomonadota</taxon>
        <taxon>Alphaproteobacteria</taxon>
        <taxon>Rhodobacterales</taxon>
        <taxon>Roseobacteraceae</taxon>
        <taxon>Rubellimicrobium</taxon>
    </lineage>
</organism>
<gene>
    <name evidence="9" type="ORF">Rumeso_01564</name>
</gene>
<dbReference type="AlphaFoldDB" id="A0A017HQG8"/>
<evidence type="ECO:0000313" key="10">
    <source>
        <dbReference type="Proteomes" id="UP000019666"/>
    </source>
</evidence>
<dbReference type="InterPro" id="IPR055235">
    <property type="entry name" value="ASD1_cat"/>
</dbReference>
<dbReference type="InterPro" id="IPR013780">
    <property type="entry name" value="Glyco_hydro_b"/>
</dbReference>
<accession>A0A017HQG8</accession>
<dbReference type="STRING" id="442562.Rumeso_01564"/>
<evidence type="ECO:0000256" key="4">
    <source>
        <dbReference type="ARBA" id="ARBA00012670"/>
    </source>
</evidence>
<protein>
    <recommendedName>
        <fullName evidence="4">non-reducing end alpha-L-arabinofuranosidase</fullName>
        <ecNumber evidence="4">3.2.1.55</ecNumber>
    </recommendedName>
</protein>
<keyword evidence="7 9" id="KW-0326">Glycosidase</keyword>
<comment type="caution">
    <text evidence="9">The sequence shown here is derived from an EMBL/GenBank/DDBJ whole genome shotgun (WGS) entry which is preliminary data.</text>
</comment>
<dbReference type="GO" id="GO:0046373">
    <property type="term" value="P:L-arabinose metabolic process"/>
    <property type="evidence" value="ECO:0007669"/>
    <property type="project" value="InterPro"/>
</dbReference>
<dbReference type="Pfam" id="PF06964">
    <property type="entry name" value="Alpha-L-AF_C"/>
    <property type="match status" value="1"/>
</dbReference>
<dbReference type="Gene3D" id="2.60.40.1180">
    <property type="entry name" value="Golgi alpha-mannosidase II"/>
    <property type="match status" value="1"/>
</dbReference>
<name>A0A017HQG8_9RHOB</name>
<dbReference type="PATRIC" id="fig|442562.3.peg.1549"/>
<evidence type="ECO:0000259" key="8">
    <source>
        <dbReference type="SMART" id="SM00813"/>
    </source>
</evidence>
<dbReference type="PANTHER" id="PTHR43576">
    <property type="entry name" value="ALPHA-L-ARABINOFURANOSIDASE C-RELATED"/>
    <property type="match status" value="1"/>
</dbReference>
<dbReference type="GO" id="GO:0000272">
    <property type="term" value="P:polysaccharide catabolic process"/>
    <property type="evidence" value="ECO:0007669"/>
    <property type="project" value="TreeGrafter"/>
</dbReference>
<dbReference type="Pfam" id="PF22848">
    <property type="entry name" value="ASD1_dom"/>
    <property type="match status" value="1"/>
</dbReference>
<dbReference type="RefSeq" id="WP_245639093.1">
    <property type="nucleotide sequence ID" value="NZ_KK088521.1"/>
</dbReference>
<evidence type="ECO:0000313" key="9">
    <source>
        <dbReference type="EMBL" id="EYD76606.1"/>
    </source>
</evidence>
<dbReference type="EMBL" id="AOSK01000041">
    <property type="protein sequence ID" value="EYD76606.1"/>
    <property type="molecule type" value="Genomic_DNA"/>
</dbReference>
<dbReference type="PANTHER" id="PTHR43576:SF3">
    <property type="entry name" value="ALPHA-L-ARABINOFURANOSIDASE C"/>
    <property type="match status" value="1"/>
</dbReference>
<dbReference type="InterPro" id="IPR017853">
    <property type="entry name" value="GH"/>
</dbReference>
<dbReference type="InterPro" id="IPR010720">
    <property type="entry name" value="Alpha-L-AF_C"/>
</dbReference>
<dbReference type="GO" id="GO:0046556">
    <property type="term" value="F:alpha-L-arabinofuranosidase activity"/>
    <property type="evidence" value="ECO:0007669"/>
    <property type="project" value="UniProtKB-EC"/>
</dbReference>
<dbReference type="HOGENOM" id="CLU_017810_1_1_5"/>
<sequence length="523" mass="59099">MDVRAMGTSTQHGNERQGLEARVTAHRDYTIARIDDRLYSAFLEHLGRAIYTGIYEPGHPTADKDGFRQDVIDLVRPLMVPHVRYPGGNFVSAYNWEDGIGPRDKRPTRLDLAWHTSESNQVGIHEFMDWCERVGTEPMLAVNLGSRGLEEARNFVEYVNGPLGSYWGDLRKSNGRADPWNCRLWCLGNEMDGPWQIGQKTAHEYGRLAHETAKALRAFDKKLELVVCGSSNADMPTYPEWERIVLEHTYEAVDHVSLHMYSHNKANNTANYLALSEKLDRYIETIHSVIRLVKANKRSKRDVTISFDEWNVWYHSHEQDKAILQGMQGWPHEPRLLEDIYNFEDALQVGLTLNTFIRRSDVVRIACIAQLVNVIAPIMTEPGGPAWRQSTYWPFYLTSVHGRGTALQLAVDSPLYDAGEIADDVPYLDIAGVRDEEAGTVTFFAVNRHPAESMTTRIALQGFGPAPRILEHQVMTNSDLRATNTMEQPDRVKPRAGEGAGIEDGTVVVTLPPHSWQMILVAA</sequence>
<proteinExistence type="inferred from homology"/>
<comment type="similarity">
    <text evidence="2">Belongs to the glycosyl hydrolase 51 family.</text>
</comment>
<evidence type="ECO:0000256" key="7">
    <source>
        <dbReference type="ARBA" id="ARBA00023295"/>
    </source>
</evidence>
<dbReference type="Gene3D" id="3.20.20.80">
    <property type="entry name" value="Glycosidases"/>
    <property type="match status" value="1"/>
</dbReference>
<dbReference type="SMART" id="SM00813">
    <property type="entry name" value="Alpha-L-AF_C"/>
    <property type="match status" value="1"/>
</dbReference>
<reference evidence="9 10" key="1">
    <citation type="submission" date="2013-02" db="EMBL/GenBank/DDBJ databases">
        <authorList>
            <person name="Fiebig A."/>
            <person name="Goeker M."/>
            <person name="Klenk H.-P.P."/>
        </authorList>
    </citation>
    <scope>NUCLEOTIDE SEQUENCE [LARGE SCALE GENOMIC DNA]</scope>
    <source>
        <strain evidence="9 10">DSM 19309</strain>
    </source>
</reference>
<evidence type="ECO:0000256" key="1">
    <source>
        <dbReference type="ARBA" id="ARBA00001462"/>
    </source>
</evidence>
<dbReference type="SUPFAM" id="SSF51011">
    <property type="entry name" value="Glycosyl hydrolase domain"/>
    <property type="match status" value="1"/>
</dbReference>
<keyword evidence="10" id="KW-1185">Reference proteome</keyword>
<evidence type="ECO:0000256" key="5">
    <source>
        <dbReference type="ARBA" id="ARBA00022801"/>
    </source>
</evidence>
<evidence type="ECO:0000256" key="6">
    <source>
        <dbReference type="ARBA" id="ARBA00023277"/>
    </source>
</evidence>
<comment type="subunit">
    <text evidence="3">Homohexamer; trimer of dimers.</text>
</comment>
<keyword evidence="5 9" id="KW-0378">Hydrolase</keyword>
<dbReference type="Proteomes" id="UP000019666">
    <property type="component" value="Unassembled WGS sequence"/>
</dbReference>
<dbReference type="SUPFAM" id="SSF51445">
    <property type="entry name" value="(Trans)glycosidases"/>
    <property type="match status" value="1"/>
</dbReference>
<dbReference type="EC" id="3.2.1.55" evidence="4"/>
<evidence type="ECO:0000256" key="2">
    <source>
        <dbReference type="ARBA" id="ARBA00007186"/>
    </source>
</evidence>